<proteinExistence type="predicted"/>
<accession>A0A5B6WFQ0</accession>
<comment type="caution">
    <text evidence="1">The sequence shown here is derived from an EMBL/GenBank/DDBJ whole genome shotgun (WGS) entry which is preliminary data.</text>
</comment>
<evidence type="ECO:0000313" key="1">
    <source>
        <dbReference type="EMBL" id="KAA3480164.1"/>
    </source>
</evidence>
<dbReference type="OrthoDB" id="1000628at2759"/>
<dbReference type="Proteomes" id="UP000325315">
    <property type="component" value="Unassembled WGS sequence"/>
</dbReference>
<organism evidence="1 2">
    <name type="scientific">Gossypium australe</name>
    <dbReference type="NCBI Taxonomy" id="47621"/>
    <lineage>
        <taxon>Eukaryota</taxon>
        <taxon>Viridiplantae</taxon>
        <taxon>Streptophyta</taxon>
        <taxon>Embryophyta</taxon>
        <taxon>Tracheophyta</taxon>
        <taxon>Spermatophyta</taxon>
        <taxon>Magnoliopsida</taxon>
        <taxon>eudicotyledons</taxon>
        <taxon>Gunneridae</taxon>
        <taxon>Pentapetalae</taxon>
        <taxon>rosids</taxon>
        <taxon>malvids</taxon>
        <taxon>Malvales</taxon>
        <taxon>Malvaceae</taxon>
        <taxon>Malvoideae</taxon>
        <taxon>Gossypium</taxon>
    </lineage>
</organism>
<keyword evidence="2" id="KW-1185">Reference proteome</keyword>
<gene>
    <name evidence="1" type="ORF">EPI10_020615</name>
</gene>
<protein>
    <submittedName>
        <fullName evidence="1">Disease resistance protein RGA2-like</fullName>
    </submittedName>
</protein>
<dbReference type="AlphaFoldDB" id="A0A5B6WFQ0"/>
<dbReference type="Gene3D" id="3.80.10.10">
    <property type="entry name" value="Ribonuclease Inhibitor"/>
    <property type="match status" value="1"/>
</dbReference>
<sequence length="97" mass="11254">MCPNITSIPLFPSIETLNQVEAIDPTYNKDEECNVKISTIFLFNFYSFLQIGNSVEELDSLPDEFLQNLTSLWDLRIERCFNLTSMPEGMHRLTSSW</sequence>
<dbReference type="EMBL" id="SMMG02000003">
    <property type="protein sequence ID" value="KAA3480164.1"/>
    <property type="molecule type" value="Genomic_DNA"/>
</dbReference>
<dbReference type="InterPro" id="IPR032675">
    <property type="entry name" value="LRR_dom_sf"/>
</dbReference>
<evidence type="ECO:0000313" key="2">
    <source>
        <dbReference type="Proteomes" id="UP000325315"/>
    </source>
</evidence>
<name>A0A5B6WFQ0_9ROSI</name>
<reference evidence="2" key="1">
    <citation type="journal article" date="2019" name="Plant Biotechnol. J.">
        <title>Genome sequencing of the Australian wild diploid species Gossypium australe highlights disease resistance and delayed gland morphogenesis.</title>
        <authorList>
            <person name="Cai Y."/>
            <person name="Cai X."/>
            <person name="Wang Q."/>
            <person name="Wang P."/>
            <person name="Zhang Y."/>
            <person name="Cai C."/>
            <person name="Xu Y."/>
            <person name="Wang K."/>
            <person name="Zhou Z."/>
            <person name="Wang C."/>
            <person name="Geng S."/>
            <person name="Li B."/>
            <person name="Dong Q."/>
            <person name="Hou Y."/>
            <person name="Wang H."/>
            <person name="Ai P."/>
            <person name="Liu Z."/>
            <person name="Yi F."/>
            <person name="Sun M."/>
            <person name="An G."/>
            <person name="Cheng J."/>
            <person name="Zhang Y."/>
            <person name="Shi Q."/>
            <person name="Xie Y."/>
            <person name="Shi X."/>
            <person name="Chang Y."/>
            <person name="Huang F."/>
            <person name="Chen Y."/>
            <person name="Hong S."/>
            <person name="Mi L."/>
            <person name="Sun Q."/>
            <person name="Zhang L."/>
            <person name="Zhou B."/>
            <person name="Peng R."/>
            <person name="Zhang X."/>
            <person name="Liu F."/>
        </authorList>
    </citation>
    <scope>NUCLEOTIDE SEQUENCE [LARGE SCALE GENOMIC DNA]</scope>
    <source>
        <strain evidence="2">cv. PA1801</strain>
    </source>
</reference>